<proteinExistence type="predicted"/>
<dbReference type="OMA" id="KASAPLC"/>
<dbReference type="Gramene" id="CDF34437">
    <property type="protein sequence ID" value="CDF34437"/>
    <property type="gene ID" value="CHC_T00003136001"/>
</dbReference>
<feature type="region of interest" description="Disordered" evidence="1">
    <location>
        <begin position="254"/>
        <end position="278"/>
    </location>
</feature>
<accession>R7Q7D7</accession>
<dbReference type="OrthoDB" id="3986at2759"/>
<keyword evidence="3" id="KW-1185">Reference proteome</keyword>
<name>R7Q7D7_CHOCR</name>
<dbReference type="Proteomes" id="UP000012073">
    <property type="component" value="Unassembled WGS sequence"/>
</dbReference>
<gene>
    <name evidence="2" type="ORF">CHC_T00003136001</name>
</gene>
<protein>
    <submittedName>
        <fullName evidence="2">Uncharacterized protein</fullName>
    </submittedName>
</protein>
<reference evidence="3" key="1">
    <citation type="journal article" date="2013" name="Proc. Natl. Acad. Sci. U.S.A.">
        <title>Genome structure and metabolic features in the red seaweed Chondrus crispus shed light on evolution of the Archaeplastida.</title>
        <authorList>
            <person name="Collen J."/>
            <person name="Porcel B."/>
            <person name="Carre W."/>
            <person name="Ball S.G."/>
            <person name="Chaparro C."/>
            <person name="Tonon T."/>
            <person name="Barbeyron T."/>
            <person name="Michel G."/>
            <person name="Noel B."/>
            <person name="Valentin K."/>
            <person name="Elias M."/>
            <person name="Artiguenave F."/>
            <person name="Arun A."/>
            <person name="Aury J.M."/>
            <person name="Barbosa-Neto J.F."/>
            <person name="Bothwell J.H."/>
            <person name="Bouget F.Y."/>
            <person name="Brillet L."/>
            <person name="Cabello-Hurtado F."/>
            <person name="Capella-Gutierrez S."/>
            <person name="Charrier B."/>
            <person name="Cladiere L."/>
            <person name="Cock J.M."/>
            <person name="Coelho S.M."/>
            <person name="Colleoni C."/>
            <person name="Czjzek M."/>
            <person name="Da Silva C."/>
            <person name="Delage L."/>
            <person name="Denoeud F."/>
            <person name="Deschamps P."/>
            <person name="Dittami S.M."/>
            <person name="Gabaldon T."/>
            <person name="Gachon C.M."/>
            <person name="Groisillier A."/>
            <person name="Herve C."/>
            <person name="Jabbari K."/>
            <person name="Katinka M."/>
            <person name="Kloareg B."/>
            <person name="Kowalczyk N."/>
            <person name="Labadie K."/>
            <person name="Leblanc C."/>
            <person name="Lopez P.J."/>
            <person name="McLachlan D.H."/>
            <person name="Meslet-Cladiere L."/>
            <person name="Moustafa A."/>
            <person name="Nehr Z."/>
            <person name="Nyvall Collen P."/>
            <person name="Panaud O."/>
            <person name="Partensky F."/>
            <person name="Poulain J."/>
            <person name="Rensing S.A."/>
            <person name="Rousvoal S."/>
            <person name="Samson G."/>
            <person name="Symeonidi A."/>
            <person name="Weissenbach J."/>
            <person name="Zambounis A."/>
            <person name="Wincker P."/>
            <person name="Boyen C."/>
        </authorList>
    </citation>
    <scope>NUCLEOTIDE SEQUENCE [LARGE SCALE GENOMIC DNA]</scope>
    <source>
        <strain evidence="3">cv. Stackhouse</strain>
    </source>
</reference>
<evidence type="ECO:0000256" key="1">
    <source>
        <dbReference type="SAM" id="MobiDB-lite"/>
    </source>
</evidence>
<dbReference type="AlphaFoldDB" id="R7Q7D7"/>
<dbReference type="KEGG" id="ccp:CHC_T00003136001"/>
<dbReference type="GeneID" id="17321972"/>
<organism evidence="2 3">
    <name type="scientific">Chondrus crispus</name>
    <name type="common">Carrageen Irish moss</name>
    <name type="synonym">Polymorpha crispa</name>
    <dbReference type="NCBI Taxonomy" id="2769"/>
    <lineage>
        <taxon>Eukaryota</taxon>
        <taxon>Rhodophyta</taxon>
        <taxon>Florideophyceae</taxon>
        <taxon>Rhodymeniophycidae</taxon>
        <taxon>Gigartinales</taxon>
        <taxon>Gigartinaceae</taxon>
        <taxon>Chondrus</taxon>
    </lineage>
</organism>
<sequence>MAFVPALPLTASRTTPVGSRSSLSGTTVTNPASRSMAAITMGYGDYSYSTDKTRGHAMQYYIDKFRIVSDFGRGVPLYASTPMLGRGIMGGVEVPKEGIKQVFDPALPTSDEPTAPDPRLVEASGLYPWDSDYVDPEWRADTFANMSDDEIADQSFQEFRASVSESRGMALTAMDFGATARVERIIGGIDEKELLTLDGALDVNYARLQKISNPATLNPTGSPQTEIPGIPYLTSVGAMDFIEKPGEKVAFWKTDKPADLPYKRPSGADTPELPYNASPDVAEIQEGQAARGLLPGDE</sequence>
<evidence type="ECO:0000313" key="2">
    <source>
        <dbReference type="EMBL" id="CDF34437.1"/>
    </source>
</evidence>
<evidence type="ECO:0000313" key="3">
    <source>
        <dbReference type="Proteomes" id="UP000012073"/>
    </source>
</evidence>
<dbReference type="EMBL" id="HG001693">
    <property type="protein sequence ID" value="CDF34437.1"/>
    <property type="molecule type" value="Genomic_DNA"/>
</dbReference>
<dbReference type="RefSeq" id="XP_005714256.1">
    <property type="nucleotide sequence ID" value="XM_005714199.1"/>
</dbReference>